<evidence type="ECO:0000313" key="2">
    <source>
        <dbReference type="Proteomes" id="UP000239710"/>
    </source>
</evidence>
<sequence>MLDVWKESERLSDKSYANRVAWTAGEVVDRASKQAKQIAKTVQKPVTTVAKQGWKKLRKEWRALWKDVVRHPWRAAKDAGAAVAKNSAGYGAESVGLIRDSTLGAALFNTGV</sequence>
<comment type="caution">
    <text evidence="1">The sequence shown here is derived from an EMBL/GenBank/DDBJ whole genome shotgun (WGS) entry which is preliminary data.</text>
</comment>
<reference evidence="1 2" key="1">
    <citation type="submission" date="2016-08" db="EMBL/GenBank/DDBJ databases">
        <title>Evolution of the type three secretion system and type three effector repertoires in Xanthomonas.</title>
        <authorList>
            <person name="Merda D."/>
            <person name="Briand M."/>
            <person name="Bosis E."/>
            <person name="Rousseau C."/>
            <person name="Portier P."/>
            <person name="Jacques M.-A."/>
            <person name="Fischer-Le Saux M."/>
        </authorList>
    </citation>
    <scope>NUCLEOTIDE SEQUENCE [LARGE SCALE GENOMIC DNA]</scope>
    <source>
        <strain evidence="1 2">CFBP1976</strain>
    </source>
</reference>
<feature type="non-terminal residue" evidence="1">
    <location>
        <position position="112"/>
    </location>
</feature>
<protein>
    <submittedName>
        <fullName evidence="1">Uncharacterized protein</fullName>
    </submittedName>
</protein>
<dbReference type="EMBL" id="MDCE01000082">
    <property type="protein sequence ID" value="PPV04624.1"/>
    <property type="molecule type" value="Genomic_DNA"/>
</dbReference>
<accession>A0ABX5BN15</accession>
<keyword evidence="2" id="KW-1185">Reference proteome</keyword>
<name>A0ABX5BN15_9XANT</name>
<proteinExistence type="predicted"/>
<evidence type="ECO:0000313" key="1">
    <source>
        <dbReference type="EMBL" id="PPV04624.1"/>
    </source>
</evidence>
<organism evidence="1 2">
    <name type="scientific">Xanthomonas bromi</name>
    <dbReference type="NCBI Taxonomy" id="56449"/>
    <lineage>
        <taxon>Bacteria</taxon>
        <taxon>Pseudomonadati</taxon>
        <taxon>Pseudomonadota</taxon>
        <taxon>Gammaproteobacteria</taxon>
        <taxon>Lysobacterales</taxon>
        <taxon>Lysobacteraceae</taxon>
        <taxon>Xanthomonas</taxon>
    </lineage>
</organism>
<dbReference type="Proteomes" id="UP000239710">
    <property type="component" value="Unassembled WGS sequence"/>
</dbReference>
<gene>
    <name evidence="1" type="ORF">XbrCFBP1976_21280</name>
</gene>